<sequence length="92" mass="10329">MGVKEWGRGNRWYDPGAGSRSSGHAYGRWKAHEPNNLVAFNRPSSEDRLVADHRARTQDRVRATGLSSLDSRRKRLEHLWPNEGSSTGGCIV</sequence>
<evidence type="ECO:0000313" key="3">
    <source>
        <dbReference type="Proteomes" id="UP001177670"/>
    </source>
</evidence>
<organism evidence="2 3">
    <name type="scientific">Melipona bicolor</name>
    <dbReference type="NCBI Taxonomy" id="60889"/>
    <lineage>
        <taxon>Eukaryota</taxon>
        <taxon>Metazoa</taxon>
        <taxon>Ecdysozoa</taxon>
        <taxon>Arthropoda</taxon>
        <taxon>Hexapoda</taxon>
        <taxon>Insecta</taxon>
        <taxon>Pterygota</taxon>
        <taxon>Neoptera</taxon>
        <taxon>Endopterygota</taxon>
        <taxon>Hymenoptera</taxon>
        <taxon>Apocrita</taxon>
        <taxon>Aculeata</taxon>
        <taxon>Apoidea</taxon>
        <taxon>Anthophila</taxon>
        <taxon>Apidae</taxon>
        <taxon>Melipona</taxon>
    </lineage>
</organism>
<accession>A0AA40KY37</accession>
<dbReference type="AlphaFoldDB" id="A0AA40KY37"/>
<protein>
    <submittedName>
        <fullName evidence="2">Uncharacterized protein</fullName>
    </submittedName>
</protein>
<proteinExistence type="predicted"/>
<evidence type="ECO:0000256" key="1">
    <source>
        <dbReference type="SAM" id="MobiDB-lite"/>
    </source>
</evidence>
<dbReference type="EMBL" id="JAHYIQ010000001">
    <property type="protein sequence ID" value="KAK1136802.1"/>
    <property type="molecule type" value="Genomic_DNA"/>
</dbReference>
<reference evidence="2" key="1">
    <citation type="submission" date="2021-10" db="EMBL/GenBank/DDBJ databases">
        <title>Melipona bicolor Genome sequencing and assembly.</title>
        <authorList>
            <person name="Araujo N.S."/>
            <person name="Arias M.C."/>
        </authorList>
    </citation>
    <scope>NUCLEOTIDE SEQUENCE</scope>
    <source>
        <strain evidence="2">USP_2M_L1-L4_2017</strain>
        <tissue evidence="2">Whole body</tissue>
    </source>
</reference>
<comment type="caution">
    <text evidence="2">The sequence shown here is derived from an EMBL/GenBank/DDBJ whole genome shotgun (WGS) entry which is preliminary data.</text>
</comment>
<gene>
    <name evidence="2" type="ORF">K0M31_001338</name>
</gene>
<feature type="region of interest" description="Disordered" evidence="1">
    <location>
        <begin position="1"/>
        <end position="27"/>
    </location>
</feature>
<dbReference type="Proteomes" id="UP001177670">
    <property type="component" value="Unassembled WGS sequence"/>
</dbReference>
<evidence type="ECO:0000313" key="2">
    <source>
        <dbReference type="EMBL" id="KAK1136802.1"/>
    </source>
</evidence>
<keyword evidence="3" id="KW-1185">Reference proteome</keyword>
<name>A0AA40KY37_9HYME</name>